<gene>
    <name evidence="10" type="ORF">Din_008493</name>
</gene>
<dbReference type="SMART" id="SM01163">
    <property type="entry name" value="DUF1785"/>
    <property type="match status" value="1"/>
</dbReference>
<proteinExistence type="inferred from homology"/>
<evidence type="ECO:0000259" key="9">
    <source>
        <dbReference type="PROSITE" id="PS50822"/>
    </source>
</evidence>
<feature type="region of interest" description="Disordered" evidence="7">
    <location>
        <begin position="222"/>
        <end position="247"/>
    </location>
</feature>
<evidence type="ECO:0000313" key="10">
    <source>
        <dbReference type="EMBL" id="MPA39052.1"/>
    </source>
</evidence>
<feature type="domain" description="PAZ" evidence="8">
    <location>
        <begin position="452"/>
        <end position="567"/>
    </location>
</feature>
<dbReference type="EMBL" id="GHES01008493">
    <property type="protein sequence ID" value="MPA39052.1"/>
    <property type="molecule type" value="Transcribed_RNA"/>
</dbReference>
<feature type="compositionally biased region" description="Low complexity" evidence="7">
    <location>
        <begin position="40"/>
        <end position="51"/>
    </location>
</feature>
<evidence type="ECO:0000256" key="4">
    <source>
        <dbReference type="ARBA" id="ARBA00022884"/>
    </source>
</evidence>
<dbReference type="Pfam" id="PF16486">
    <property type="entry name" value="ArgoN"/>
    <property type="match status" value="1"/>
</dbReference>
<dbReference type="GO" id="GO:0003723">
    <property type="term" value="F:RNA binding"/>
    <property type="evidence" value="ECO:0007669"/>
    <property type="project" value="UniProtKB-KW"/>
</dbReference>
<dbReference type="InterPro" id="IPR003165">
    <property type="entry name" value="Piwi"/>
</dbReference>
<protein>
    <submittedName>
        <fullName evidence="10">Uncharacterized protein</fullName>
    </submittedName>
</protein>
<dbReference type="InterPro" id="IPR045246">
    <property type="entry name" value="Piwi_ago-like"/>
</dbReference>
<evidence type="ECO:0000256" key="5">
    <source>
        <dbReference type="ARBA" id="ARBA00023158"/>
    </source>
</evidence>
<dbReference type="Pfam" id="PF08699">
    <property type="entry name" value="ArgoL1"/>
    <property type="match status" value="1"/>
</dbReference>
<dbReference type="GO" id="GO:0051607">
    <property type="term" value="P:defense response to virus"/>
    <property type="evidence" value="ECO:0007669"/>
    <property type="project" value="UniProtKB-ARBA"/>
</dbReference>
<dbReference type="SMART" id="SM00950">
    <property type="entry name" value="Piwi"/>
    <property type="match status" value="1"/>
</dbReference>
<dbReference type="Gene3D" id="2.170.260.10">
    <property type="entry name" value="paz domain"/>
    <property type="match status" value="1"/>
</dbReference>
<dbReference type="PROSITE" id="PS50822">
    <property type="entry name" value="PIWI"/>
    <property type="match status" value="1"/>
</dbReference>
<feature type="region of interest" description="Disordered" evidence="7">
    <location>
        <begin position="1"/>
        <end position="157"/>
    </location>
</feature>
<keyword evidence="4" id="KW-0694">RNA-binding</keyword>
<dbReference type="CDD" id="cd02846">
    <property type="entry name" value="PAZ_argonaute_like"/>
    <property type="match status" value="1"/>
</dbReference>
<keyword evidence="5" id="KW-0943">RNA-mediated gene silencing</keyword>
<evidence type="ECO:0000256" key="2">
    <source>
        <dbReference type="ARBA" id="ARBA00022491"/>
    </source>
</evidence>
<dbReference type="AlphaFoldDB" id="A0A5B6Z4E7"/>
<reference evidence="10" key="1">
    <citation type="submission" date="2019-08" db="EMBL/GenBank/DDBJ databases">
        <title>Reference gene set and small RNA set construction with multiple tissues from Davidia involucrata Baill.</title>
        <authorList>
            <person name="Yang H."/>
            <person name="Zhou C."/>
            <person name="Li G."/>
            <person name="Wang J."/>
            <person name="Gao P."/>
            <person name="Wang M."/>
            <person name="Wang R."/>
            <person name="Zhao Y."/>
        </authorList>
    </citation>
    <scope>NUCLEOTIDE SEQUENCE</scope>
    <source>
        <tissue evidence="10">Mixed with DoveR01_LX</tissue>
    </source>
</reference>
<keyword evidence="6" id="KW-0687">Ribonucleoprotein</keyword>
<organism evidence="10">
    <name type="scientific">Davidia involucrata</name>
    <name type="common">Dove tree</name>
    <dbReference type="NCBI Taxonomy" id="16924"/>
    <lineage>
        <taxon>Eukaryota</taxon>
        <taxon>Viridiplantae</taxon>
        <taxon>Streptophyta</taxon>
        <taxon>Embryophyta</taxon>
        <taxon>Tracheophyta</taxon>
        <taxon>Spermatophyta</taxon>
        <taxon>Magnoliopsida</taxon>
        <taxon>eudicotyledons</taxon>
        <taxon>Gunneridae</taxon>
        <taxon>Pentapetalae</taxon>
        <taxon>asterids</taxon>
        <taxon>Cornales</taxon>
        <taxon>Nyssaceae</taxon>
        <taxon>Davidia</taxon>
    </lineage>
</organism>
<accession>A0A5B6Z4E7</accession>
<sequence>MEGINYNRGRGGGGRGRGGRRGGDQNQQYHQGGGRGGPTGAAAANQPPAQQLGNRQTGVYRPPSLRGLRPTIPESGESSGRGGDGRGVGGRGAWCGSGRAACVPDQPQRAPEPLPGGEQHQQYHQGGGGGRGGPTYAVAISRRPAQQSGNRPDYGQKECYRPSANQGVGPTKLDSGKGSGIGGGAWVGSSGARAPAFVPDQLQRAPEPLPDAIPDVQSLKISEQPHPSSPLGSIDKNLMPVERPDRGGTKSIRTVNLLVNHFPVEFNPEAIIIHYDVDIKSEIPPKGRFGKIPKSSLRMIWDKLCSDDPTRFPSSKTAYDGEKNIFSAFPLPIGNFKVELSDGENMRSRLYIVTLKHVNELNLCKLKDYLSGNLLSIPRDILQGMDVVMKENPSRRRISVGRSSYSTKCNQEDGLGRGITASRGFQQSLKPTSKGLSLALDYSVLAFLKPLPVIDFLKEHIRGFSTSDFRRWRREVMNVLKGLQVTVTHRVTKQKYTIAGLTDKNTSNISFDVEDPEGKDPPKTTPLVAFFRDKYGKDIIYKDIPCLDLGKNNRKNDVPMEFCILVEGQRYPKENLDRDAARELKGMSMALPKDRKNRICEMLQAKDGPCGGDTIQNFDMPVVKNMATVAGRVLEPPKLKLRDSKGKMIVSSVDKDKCQWNLAGKSVLEGKPVERWALLDFSSSDRCKLIPNNFIQNLKKHCKNLGIHMDDPLVRRFTKMSDFKDVTELHQFLEHVIEEANEKGKGRLQIIVCVITKTDPVFDYLKWISETQIGILTQCCLSTTANKGNPADFVNLAIKINAKLGGSNVELNEWLPRFKSGGHVMFVGADVNHPGPGNFTSPSIAAVVASVNWPAANRYAARVCPQDHRKENILNFGSMCLDLLQSYERLNKVKPQRIVVFRDGVSEGQFDMVLNEELHDLKKAIYEKNYRPTITVVVAQKRHLTRLFPKSQGDGGSSSNVPPGTVVDTTIVHPFQYDFYLCSHYGSLGTSKVTHYHVLWDEHNFTSDELQKLIYDLCFTVARCTKPVSLVPPVYYADLVAYRGRMYQEVMMEVQPPASEAPSSSSRASCRASFDEKFYKLHPEVENTMFFI</sequence>
<dbReference type="InterPro" id="IPR003100">
    <property type="entry name" value="PAZ_dom"/>
</dbReference>
<keyword evidence="2" id="KW-0678">Repressor</keyword>
<dbReference type="InterPro" id="IPR014811">
    <property type="entry name" value="ArgoL1"/>
</dbReference>
<dbReference type="InterPro" id="IPR036085">
    <property type="entry name" value="PAZ_dom_sf"/>
</dbReference>
<dbReference type="PROSITE" id="PS50821">
    <property type="entry name" value="PAZ"/>
    <property type="match status" value="1"/>
</dbReference>
<feature type="compositionally biased region" description="Gly residues" evidence="7">
    <location>
        <begin position="79"/>
        <end position="95"/>
    </location>
</feature>
<evidence type="ECO:0000256" key="7">
    <source>
        <dbReference type="SAM" id="MobiDB-lite"/>
    </source>
</evidence>
<dbReference type="GO" id="GO:0006417">
    <property type="term" value="P:regulation of translation"/>
    <property type="evidence" value="ECO:0007669"/>
    <property type="project" value="UniProtKB-KW"/>
</dbReference>
<dbReference type="SUPFAM" id="SSF101690">
    <property type="entry name" value="PAZ domain"/>
    <property type="match status" value="1"/>
</dbReference>
<evidence type="ECO:0000256" key="3">
    <source>
        <dbReference type="ARBA" id="ARBA00022845"/>
    </source>
</evidence>
<dbReference type="CDD" id="cd04657">
    <property type="entry name" value="Piwi_ago-like"/>
    <property type="match status" value="1"/>
</dbReference>
<dbReference type="FunFam" id="2.170.260.10:FF:000008">
    <property type="entry name" value="Protein argonaute 7"/>
    <property type="match status" value="1"/>
</dbReference>
<dbReference type="SMART" id="SM00949">
    <property type="entry name" value="PAZ"/>
    <property type="match status" value="1"/>
</dbReference>
<evidence type="ECO:0000259" key="8">
    <source>
        <dbReference type="PROSITE" id="PS50821"/>
    </source>
</evidence>
<dbReference type="Gene3D" id="3.40.50.2300">
    <property type="match status" value="1"/>
</dbReference>
<dbReference type="PANTHER" id="PTHR22891">
    <property type="entry name" value="EUKARYOTIC TRANSLATION INITIATION FACTOR 2C"/>
    <property type="match status" value="1"/>
</dbReference>
<dbReference type="GO" id="GO:1990904">
    <property type="term" value="C:ribonucleoprotein complex"/>
    <property type="evidence" value="ECO:0007669"/>
    <property type="project" value="UniProtKB-KW"/>
</dbReference>
<dbReference type="InterPro" id="IPR036397">
    <property type="entry name" value="RNaseH_sf"/>
</dbReference>
<evidence type="ECO:0000256" key="1">
    <source>
        <dbReference type="ARBA" id="ARBA00008201"/>
    </source>
</evidence>
<evidence type="ECO:0000256" key="6">
    <source>
        <dbReference type="ARBA" id="ARBA00023274"/>
    </source>
</evidence>
<dbReference type="Pfam" id="PF02171">
    <property type="entry name" value="Piwi"/>
    <property type="match status" value="1"/>
</dbReference>
<feature type="domain" description="Piwi" evidence="9">
    <location>
        <begin position="750"/>
        <end position="1049"/>
    </location>
</feature>
<dbReference type="SUPFAM" id="SSF53098">
    <property type="entry name" value="Ribonuclease H-like"/>
    <property type="match status" value="1"/>
</dbReference>
<comment type="similarity">
    <text evidence="1">Belongs to the argonaute family. Ago subfamily.</text>
</comment>
<dbReference type="InterPro" id="IPR032474">
    <property type="entry name" value="Argonaute_N"/>
</dbReference>
<name>A0A5B6Z4E7_DAVIN</name>
<dbReference type="Gene3D" id="3.30.420.10">
    <property type="entry name" value="Ribonuclease H-like superfamily/Ribonuclease H"/>
    <property type="match status" value="1"/>
</dbReference>
<dbReference type="GO" id="GO:0031047">
    <property type="term" value="P:regulatory ncRNA-mediated gene silencing"/>
    <property type="evidence" value="ECO:0007669"/>
    <property type="project" value="UniProtKB-KW"/>
</dbReference>
<dbReference type="InterPro" id="IPR012337">
    <property type="entry name" value="RNaseH-like_sf"/>
</dbReference>
<dbReference type="Pfam" id="PF02170">
    <property type="entry name" value="PAZ"/>
    <property type="match status" value="1"/>
</dbReference>
<keyword evidence="3" id="KW-0810">Translation regulation</keyword>